<gene>
    <name evidence="2" type="ORF">MRS75_01640</name>
</gene>
<sequence length="45" mass="4722">MSDDADKPSIWDACMGDNTNTGMMRILAFVGAFVVAGGLIVGLLF</sequence>
<dbReference type="EMBL" id="JALDYZ010000001">
    <property type="protein sequence ID" value="MDI7920781.1"/>
    <property type="molecule type" value="Genomic_DNA"/>
</dbReference>
<protein>
    <submittedName>
        <fullName evidence="2">Uncharacterized protein</fullName>
    </submittedName>
</protein>
<accession>A0AAE3QCD9</accession>
<reference evidence="2" key="1">
    <citation type="submission" date="2022-03" db="EMBL/GenBank/DDBJ databases">
        <title>Fererhizobium litorale gen. nov., sp. nov., isolated from sandy sediments of the Sea of Japan seashore.</title>
        <authorList>
            <person name="Romanenko L."/>
            <person name="Kurilenko V."/>
            <person name="Otstavnykh N."/>
            <person name="Svetashev V."/>
            <person name="Tekutyeva L."/>
            <person name="Isaeva M."/>
            <person name="Mikhailov V."/>
        </authorList>
    </citation>
    <scope>NUCLEOTIDE SEQUENCE</scope>
    <source>
        <strain evidence="2">KMM 9576</strain>
    </source>
</reference>
<feature type="transmembrane region" description="Helical" evidence="1">
    <location>
        <begin position="26"/>
        <end position="44"/>
    </location>
</feature>
<dbReference type="AlphaFoldDB" id="A0AAE3QCD9"/>
<proteinExistence type="predicted"/>
<dbReference type="Proteomes" id="UP001161580">
    <property type="component" value="Unassembled WGS sequence"/>
</dbReference>
<evidence type="ECO:0000313" key="2">
    <source>
        <dbReference type="EMBL" id="MDI7920781.1"/>
    </source>
</evidence>
<keyword evidence="1" id="KW-1133">Transmembrane helix</keyword>
<keyword evidence="3" id="KW-1185">Reference proteome</keyword>
<evidence type="ECO:0000313" key="3">
    <source>
        <dbReference type="Proteomes" id="UP001161580"/>
    </source>
</evidence>
<dbReference type="RefSeq" id="WP_311784945.1">
    <property type="nucleotide sequence ID" value="NZ_JALDYY010000001.1"/>
</dbReference>
<comment type="caution">
    <text evidence="2">The sequence shown here is derived from an EMBL/GenBank/DDBJ whole genome shotgun (WGS) entry which is preliminary data.</text>
</comment>
<keyword evidence="1" id="KW-0472">Membrane</keyword>
<name>A0AAE3QCD9_9HYPH</name>
<keyword evidence="1" id="KW-0812">Transmembrane</keyword>
<organism evidence="2 3">
    <name type="scientific">Ferirhizobium litorale</name>
    <dbReference type="NCBI Taxonomy" id="2927786"/>
    <lineage>
        <taxon>Bacteria</taxon>
        <taxon>Pseudomonadati</taxon>
        <taxon>Pseudomonadota</taxon>
        <taxon>Alphaproteobacteria</taxon>
        <taxon>Hyphomicrobiales</taxon>
        <taxon>Rhizobiaceae</taxon>
        <taxon>Ferirhizobium</taxon>
    </lineage>
</organism>
<evidence type="ECO:0000256" key="1">
    <source>
        <dbReference type="SAM" id="Phobius"/>
    </source>
</evidence>